<dbReference type="EMBL" id="LAZR01041089">
    <property type="protein sequence ID" value="KKL12877.1"/>
    <property type="molecule type" value="Genomic_DNA"/>
</dbReference>
<dbReference type="AlphaFoldDB" id="A0A0F9BGA9"/>
<evidence type="ECO:0000313" key="1">
    <source>
        <dbReference type="EMBL" id="KKL12877.1"/>
    </source>
</evidence>
<reference evidence="1" key="1">
    <citation type="journal article" date="2015" name="Nature">
        <title>Complex archaea that bridge the gap between prokaryotes and eukaryotes.</title>
        <authorList>
            <person name="Spang A."/>
            <person name="Saw J.H."/>
            <person name="Jorgensen S.L."/>
            <person name="Zaremba-Niedzwiedzka K."/>
            <person name="Martijn J."/>
            <person name="Lind A.E."/>
            <person name="van Eijk R."/>
            <person name="Schleper C."/>
            <person name="Guy L."/>
            <person name="Ettema T.J."/>
        </authorList>
    </citation>
    <scope>NUCLEOTIDE SEQUENCE</scope>
</reference>
<protein>
    <recommendedName>
        <fullName evidence="2">VRR-NUC domain-containing protein</fullName>
    </recommendedName>
</protein>
<accession>A0A0F9BGA9</accession>
<name>A0A0F9BGA9_9ZZZZ</name>
<evidence type="ECO:0008006" key="2">
    <source>
        <dbReference type="Google" id="ProtNLM"/>
    </source>
</evidence>
<comment type="caution">
    <text evidence="1">The sequence shown here is derived from an EMBL/GenBank/DDBJ whole genome shotgun (WGS) entry which is preliminary data.</text>
</comment>
<organism evidence="1">
    <name type="scientific">marine sediment metagenome</name>
    <dbReference type="NCBI Taxonomy" id="412755"/>
    <lineage>
        <taxon>unclassified sequences</taxon>
        <taxon>metagenomes</taxon>
        <taxon>ecological metagenomes</taxon>
    </lineage>
</organism>
<proteinExistence type="predicted"/>
<gene>
    <name evidence="1" type="ORF">LCGC14_2531350</name>
</gene>
<sequence>MTPDKIDNNQVSIVKALRKIPGITVEVGHDDLLLGYKGKTYWFEIKNSDCVSPKTGEIQPSKIKDSQYKLLRDWRGHYSIVWKLEQILNQIGDEKLITIYQWQRLSDKSENKGGK</sequence>